<reference evidence="14 15" key="1">
    <citation type="submission" date="2024-10" db="EMBL/GenBank/DDBJ databases">
        <authorList>
            <person name="Kim D."/>
        </authorList>
    </citation>
    <scope>NUCLEOTIDE SEQUENCE [LARGE SCALE GENOMIC DNA]</scope>
    <source>
        <strain evidence="14">Taebaek</strain>
    </source>
</reference>
<keyword evidence="9" id="KW-0238">DNA-binding</keyword>
<feature type="region of interest" description="Disordered" evidence="12">
    <location>
        <begin position="1300"/>
        <end position="1327"/>
    </location>
</feature>
<dbReference type="GO" id="GO:0003677">
    <property type="term" value="F:DNA binding"/>
    <property type="evidence" value="ECO:0007669"/>
    <property type="project" value="UniProtKB-KW"/>
</dbReference>
<keyword evidence="5" id="KW-0235">DNA replication</keyword>
<evidence type="ECO:0000256" key="1">
    <source>
        <dbReference type="ARBA" id="ARBA00005755"/>
    </source>
</evidence>
<keyword evidence="3" id="KW-0808">Transferase</keyword>
<feature type="region of interest" description="Disordered" evidence="12">
    <location>
        <begin position="2325"/>
        <end position="2366"/>
    </location>
</feature>
<evidence type="ECO:0000313" key="14">
    <source>
        <dbReference type="EMBL" id="KAL3093847.1"/>
    </source>
</evidence>
<accession>A0ABD2JTC6</accession>
<feature type="compositionally biased region" description="Polar residues" evidence="12">
    <location>
        <begin position="305"/>
        <end position="325"/>
    </location>
</feature>
<evidence type="ECO:0000256" key="7">
    <source>
        <dbReference type="ARBA" id="ARBA00022833"/>
    </source>
</evidence>
<feature type="compositionally biased region" description="Acidic residues" evidence="12">
    <location>
        <begin position="2327"/>
        <end position="2366"/>
    </location>
</feature>
<evidence type="ECO:0000313" key="15">
    <source>
        <dbReference type="Proteomes" id="UP001620645"/>
    </source>
</evidence>
<feature type="compositionally biased region" description="Acidic residues" evidence="12">
    <location>
        <begin position="1300"/>
        <end position="1323"/>
    </location>
</feature>
<dbReference type="InterPro" id="IPR018247">
    <property type="entry name" value="EF_Hand_1_Ca_BS"/>
</dbReference>
<sequence length="2366" mass="267163">MEVPKTGRNTQRRPNPDVAPGDLVNAPPKRRRNTNSNRPEGNQQQQEEVQPHVLMVHQQPPVLPTQQQQQRQFVNQSPQISFSPFVDPQMQHQQQQLPPATRISISYSKPFTMGEQQQQQQGEEDVIRERIRRRQLQELAAMELAKPLPEDLQFCAQYNAYGLTDIGWLLMGWRDQMVIGTLTGVVAECGPMGTDKSKFKGRKLVLKFDLDATQLLSVKEWERHDRASELARAQPRDRVQLQRLNVVSNKAGTTVENTFLFSTTYGQFSTINILAHAGHEWTPTGSAPLPQNVLAVGNFEDGTRAGSSGTTSANATQHQQQTQPRNEIDENEDDDLFVFTDGDQQTSFSDRVVRGRHVRPKRDRAARARPTMFGSYAGDTKLTGPHAYDPNVIGPLACDSKVIGPHARDTKVFGSHAGDTKLTGPHAYDPNVIGPLACDSKVIGPHARDRRVVGRAHVTRNVWVVRGRHKIDGTARVRPKCKGPLACDSKVIGPHARDAKVFGSHAGDTKLTGSQAYDPNVIGPLACDLNVTGSYAGDPNVIGAARLRRSARLQAPDYRPLYRVKFHHSSTADDPAAARRKQQRRSRRRRRERQQRRQLRTEHLPFWQLLAVTANNNNNNAGEPAEYDADWTAFGADQMATARDLLQAEGRTLNDWVQFDEASADWVPLTLAELKQLSDGVHRGSDSTAAGDRTCPVCLEDLEGKVLLRTGCCQQQFCASCLWMHAGASRCCPLCRRHLLSGAALTTVEEEDASDSDSGASEEAHNNNNNDDDDDMVVPSTSGGRRQRRSGGRTVPSCSGFGSFGPPSSDSTDGSFLTQTGRGRRRTTTKEAEAGDNDDDDGDEVVDDFFTVVGVWERAGSRSRATQTETIQVRFLNWERARRPDLLLARCIARLMARVLDGRAEPLRVGLSVQPPGWDSCFHVPMRPPQQNSAHALAAALEAFAKQYDELDLFSADVCIKVSAVWALPAARVEGACAEDEQRARGTVRCQSFVPVVNGAGGDRWCMARAIVLGLAQRRICVLEHRNVVHFRAFCLAQRAEAGAPEARRLLEDAAVPLDRPTYGAPEAQRIQRWLDASLGPYQVRLVIFARELAYRVAWKGARPARFNLCLVAQDGHYGYIQCPEQLFHARQYCVDCEQPVDRRTHPQGCRALCPQCLRFGWGRPCAREPGRAPSRCADCLFVFENADCFEAHRRRVDPPPPGWQHDRRRGRPHRPMCEERRVCARCRQVVWTRQGAHACAFNNNNNNNDVGRQQAAQQQCARCFGIHDAQWTPHFIQPKLAQCQLANDAARAVVAAEDLHDDDDDDDDGYADDVDANDDGEAELNRRRRRRRRRPLRFLFWDVECAQVADEEEEGDEEVPARVLKHVPLLVCAEVICERCVAAGVDLEREPDRRAPGCCCGGAAWRDGQHRRWLMRAREDAFSDDDDDNADAGGGRRRRPNPRRLRFFHDAATGRTPMAQFADFLLHYGSVNVRTVMLAHNGGRYDVHLLMEELQRRGVRPWRLVATGLRVYTLELGGRNQRNIIAKDSLNFFGCALSKLPAMFGLDGVPDKPFFPYNYIRAENMDVAHVGLPPADAYDPDRMRPAERDAFQRWYAAEQQRRPNRLFVLRRELLRYCANDVRILRRACLRFRQVVGALSGGVEPFLAASTIAGLALAIYRQQHLPRDLMVHTPEGGFLRGRRASAASRHFFALLGRLRPQWRGRLRTARWSIGEACVEDDGYRLDALLYRPVPLRPLVIEFNGCYFHGCPNCYPRRQQLLAGGQTAEALCARTRQRAWELEQLHGYTVRPVWECAFQRWLHRQPTCVRRLYIEVCRAVPGPMDLRRDALFGGRVEPFALHYTCTEREEIDALDIVSLYPYVMKYRAFPVGLPRVLSAEQLDRVRLPWTSAEQNPFRGFLHCRVLPPRPAELGERHALLPYRTRTGRLTFPLCAACAEWANADKKVQRQHRTVPRCRHRAAQRAWTHAYTDVELNAALQLGYSVLALYEVWHYERWASLEMGNSLFAGYVDTMLRLKVEASGWPADCQTAEQRTRFVARYADQEGIRLEAGRVQPNPGLRAVAKALLNSLWGKLAQRAERDDVCYTSSAREFHELLGDPRQDVVDFVHLNEQLDRCVVRRRWPFVSAPDTNNLAVACFVTAHARLHLHGRLEEVRLAGGRMLYCDTDSVYFVRARRPPGPQQQFLRSEGDAFGQLKREWPGRRIVQFFSAGPKNYGFRHECAARGGDERAERKVRGLELTYTASQLLPFERMRQLVLNFFGRMPDAEQRVAVPCTRFVRTKRAEVFTRRGTKLYQPVYTKGLVVALDDREAGGGAGNAYFTRPFGWYDDDDADRDDADEEEEAEDGEQSDESDTDDDDDIDFLVHG</sequence>
<dbReference type="GO" id="GO:0003887">
    <property type="term" value="F:DNA-directed DNA polymerase activity"/>
    <property type="evidence" value="ECO:0007669"/>
    <property type="project" value="UniProtKB-KW"/>
</dbReference>
<feature type="compositionally biased region" description="Polar residues" evidence="12">
    <location>
        <begin position="34"/>
        <end position="48"/>
    </location>
</feature>
<evidence type="ECO:0000256" key="2">
    <source>
        <dbReference type="ARBA" id="ARBA00012417"/>
    </source>
</evidence>
<name>A0ABD2JTC6_HETSC</name>
<dbReference type="InterPro" id="IPR001841">
    <property type="entry name" value="Znf_RING"/>
</dbReference>
<keyword evidence="8" id="KW-0239">DNA-directed DNA polymerase</keyword>
<organism evidence="14 15">
    <name type="scientific">Heterodera schachtii</name>
    <name type="common">Sugarbeet cyst nematode worm</name>
    <name type="synonym">Tylenchus schachtii</name>
    <dbReference type="NCBI Taxonomy" id="97005"/>
    <lineage>
        <taxon>Eukaryota</taxon>
        <taxon>Metazoa</taxon>
        <taxon>Ecdysozoa</taxon>
        <taxon>Nematoda</taxon>
        <taxon>Chromadorea</taxon>
        <taxon>Rhabditida</taxon>
        <taxon>Tylenchina</taxon>
        <taxon>Tylenchomorpha</taxon>
        <taxon>Tylenchoidea</taxon>
        <taxon>Heteroderidae</taxon>
        <taxon>Heteroderinae</taxon>
        <taxon>Heterodera</taxon>
    </lineage>
</organism>
<feature type="compositionally biased region" description="Basic residues" evidence="12">
    <location>
        <begin position="578"/>
        <end position="598"/>
    </location>
</feature>
<dbReference type="Gene3D" id="3.30.40.10">
    <property type="entry name" value="Zinc/RING finger domain, C3HC4 (zinc finger)"/>
    <property type="match status" value="1"/>
</dbReference>
<evidence type="ECO:0000256" key="11">
    <source>
        <dbReference type="PROSITE-ProRule" id="PRU00175"/>
    </source>
</evidence>
<dbReference type="Gene3D" id="3.40.960.10">
    <property type="entry name" value="VSR Endonuclease"/>
    <property type="match status" value="1"/>
</dbReference>
<feature type="compositionally biased region" description="Low complexity" evidence="12">
    <location>
        <begin position="792"/>
        <end position="816"/>
    </location>
</feature>
<evidence type="ECO:0000256" key="9">
    <source>
        <dbReference type="ARBA" id="ARBA00023125"/>
    </source>
</evidence>
<keyword evidence="4" id="KW-0548">Nucleotidyltransferase</keyword>
<dbReference type="SUPFAM" id="SSF53098">
    <property type="entry name" value="Ribonuclease H-like"/>
    <property type="match status" value="1"/>
</dbReference>
<dbReference type="PANTHER" id="PTHR33568">
    <property type="entry name" value="DNA POLYMERASE"/>
    <property type="match status" value="1"/>
</dbReference>
<evidence type="ECO:0000256" key="5">
    <source>
        <dbReference type="ARBA" id="ARBA00022705"/>
    </source>
</evidence>
<feature type="compositionally biased region" description="Acidic residues" evidence="12">
    <location>
        <begin position="834"/>
        <end position="844"/>
    </location>
</feature>
<feature type="region of interest" description="Disordered" evidence="12">
    <location>
        <begin position="300"/>
        <end position="330"/>
    </location>
</feature>
<dbReference type="EMBL" id="JBICCN010000104">
    <property type="protein sequence ID" value="KAL3093847.1"/>
    <property type="molecule type" value="Genomic_DNA"/>
</dbReference>
<dbReference type="GO" id="GO:0042575">
    <property type="term" value="C:DNA polymerase complex"/>
    <property type="evidence" value="ECO:0007669"/>
    <property type="project" value="UniProtKB-ARBA"/>
</dbReference>
<dbReference type="Proteomes" id="UP001620645">
    <property type="component" value="Unassembled WGS sequence"/>
</dbReference>
<dbReference type="GO" id="GO:0008270">
    <property type="term" value="F:zinc ion binding"/>
    <property type="evidence" value="ECO:0007669"/>
    <property type="project" value="UniProtKB-KW"/>
</dbReference>
<dbReference type="EC" id="2.7.7.7" evidence="2"/>
<evidence type="ECO:0000256" key="6">
    <source>
        <dbReference type="ARBA" id="ARBA00022771"/>
    </source>
</evidence>
<evidence type="ECO:0000256" key="8">
    <source>
        <dbReference type="ARBA" id="ARBA00022932"/>
    </source>
</evidence>
<comment type="catalytic activity">
    <reaction evidence="10">
        <text>DNA(n) + a 2'-deoxyribonucleoside 5'-triphosphate = DNA(n+1) + diphosphate</text>
        <dbReference type="Rhea" id="RHEA:22508"/>
        <dbReference type="Rhea" id="RHEA-COMP:17339"/>
        <dbReference type="Rhea" id="RHEA-COMP:17340"/>
        <dbReference type="ChEBI" id="CHEBI:33019"/>
        <dbReference type="ChEBI" id="CHEBI:61560"/>
        <dbReference type="ChEBI" id="CHEBI:173112"/>
        <dbReference type="EC" id="2.7.7.7"/>
    </reaction>
</comment>
<feature type="region of interest" description="Disordered" evidence="12">
    <location>
        <begin position="1"/>
        <end position="48"/>
    </location>
</feature>
<comment type="caution">
    <text evidence="14">The sequence shown here is derived from an EMBL/GenBank/DDBJ whole genome shotgun (WGS) entry which is preliminary data.</text>
</comment>
<evidence type="ECO:0000256" key="3">
    <source>
        <dbReference type="ARBA" id="ARBA00022679"/>
    </source>
</evidence>
<dbReference type="SUPFAM" id="SSF56672">
    <property type="entry name" value="DNA/RNA polymerases"/>
    <property type="match status" value="1"/>
</dbReference>
<evidence type="ECO:0000256" key="12">
    <source>
        <dbReference type="SAM" id="MobiDB-lite"/>
    </source>
</evidence>
<dbReference type="PROSITE" id="PS00018">
    <property type="entry name" value="EF_HAND_1"/>
    <property type="match status" value="1"/>
</dbReference>
<keyword evidence="7" id="KW-0862">Zinc</keyword>
<gene>
    <name evidence="14" type="ORF">niasHS_004217</name>
</gene>
<dbReference type="InterPro" id="IPR004868">
    <property type="entry name" value="DNA-dir_DNA_pol_B_mt/vir"/>
</dbReference>
<keyword evidence="6 11" id="KW-0863">Zinc-finger</keyword>
<evidence type="ECO:0000256" key="4">
    <source>
        <dbReference type="ARBA" id="ARBA00022695"/>
    </source>
</evidence>
<evidence type="ECO:0000259" key="13">
    <source>
        <dbReference type="PROSITE" id="PS50089"/>
    </source>
</evidence>
<dbReference type="PROSITE" id="PS50089">
    <property type="entry name" value="ZF_RING_2"/>
    <property type="match status" value="1"/>
</dbReference>
<feature type="region of interest" description="Disordered" evidence="12">
    <location>
        <begin position="748"/>
        <end position="844"/>
    </location>
</feature>
<dbReference type="Gene3D" id="3.30.420.10">
    <property type="entry name" value="Ribonuclease H-like superfamily/Ribonuclease H"/>
    <property type="match status" value="1"/>
</dbReference>
<dbReference type="Gene3D" id="3.90.1600.10">
    <property type="entry name" value="Palm domain of DNA polymerase"/>
    <property type="match status" value="1"/>
</dbReference>
<feature type="region of interest" description="Disordered" evidence="12">
    <location>
        <begin position="569"/>
        <end position="598"/>
    </location>
</feature>
<dbReference type="Pfam" id="PF03175">
    <property type="entry name" value="DNA_pol_B_2"/>
    <property type="match status" value="2"/>
</dbReference>
<dbReference type="InterPro" id="IPR023211">
    <property type="entry name" value="DNA_pol_palm_dom_sf"/>
</dbReference>
<dbReference type="SUPFAM" id="SSF57850">
    <property type="entry name" value="RING/U-box"/>
    <property type="match status" value="1"/>
</dbReference>
<dbReference type="InterPro" id="IPR043502">
    <property type="entry name" value="DNA/RNA_pol_sf"/>
</dbReference>
<feature type="domain" description="RING-type" evidence="13">
    <location>
        <begin position="695"/>
        <end position="736"/>
    </location>
</feature>
<comment type="similarity">
    <text evidence="1">Belongs to the DNA polymerase type-B family.</text>
</comment>
<evidence type="ECO:0000256" key="10">
    <source>
        <dbReference type="ARBA" id="ARBA00049244"/>
    </source>
</evidence>
<protein>
    <recommendedName>
        <fullName evidence="2">DNA-directed DNA polymerase</fullName>
        <ecNumber evidence="2">2.7.7.7</ecNumber>
    </recommendedName>
</protein>
<dbReference type="InterPro" id="IPR012337">
    <property type="entry name" value="RNaseH-like_sf"/>
</dbReference>
<dbReference type="GO" id="GO:0006260">
    <property type="term" value="P:DNA replication"/>
    <property type="evidence" value="ECO:0007669"/>
    <property type="project" value="UniProtKB-KW"/>
</dbReference>
<dbReference type="InterPro" id="IPR013083">
    <property type="entry name" value="Znf_RING/FYVE/PHD"/>
</dbReference>
<keyword evidence="15" id="KW-1185">Reference proteome</keyword>
<dbReference type="PANTHER" id="PTHR33568:SF3">
    <property type="entry name" value="DNA-DIRECTED DNA POLYMERASE"/>
    <property type="match status" value="1"/>
</dbReference>
<keyword evidence="6 11" id="KW-0479">Metal-binding</keyword>
<dbReference type="InterPro" id="IPR036397">
    <property type="entry name" value="RNaseH_sf"/>
</dbReference>
<proteinExistence type="inferred from homology"/>
<feature type="compositionally biased region" description="Low complexity" evidence="12">
    <location>
        <begin position="756"/>
        <end position="769"/>
    </location>
</feature>